<dbReference type="InterPro" id="IPR001005">
    <property type="entry name" value="SANT/Myb"/>
</dbReference>
<evidence type="ECO:0000313" key="8">
    <source>
        <dbReference type="EMBL" id="KAI5960475.1"/>
    </source>
</evidence>
<dbReference type="RefSeq" id="XP_051609556.1">
    <property type="nucleotide sequence ID" value="XM_051751205.1"/>
</dbReference>
<feature type="region of interest" description="Disordered" evidence="5">
    <location>
        <begin position="107"/>
        <end position="136"/>
    </location>
</feature>
<dbReference type="PROSITE" id="PS51294">
    <property type="entry name" value="HTH_MYB"/>
    <property type="match status" value="1"/>
</dbReference>
<reference evidence="8 9" key="1">
    <citation type="journal article" date="2022" name="DNA Res.">
        <title>Genome analysis of five recently described species of the CUG-Ser clade uncovers Candida theae as a new hybrid lineage with pathogenic potential in the Candida parapsilosis species complex.</title>
        <authorList>
            <person name="Mixao V."/>
            <person name="Del Olmo V."/>
            <person name="Hegedusova E."/>
            <person name="Saus E."/>
            <person name="Pryszcz L."/>
            <person name="Cillingova A."/>
            <person name="Nosek J."/>
            <person name="Gabaldon T."/>
        </authorList>
    </citation>
    <scope>NUCLEOTIDE SEQUENCE [LARGE SCALE GENOMIC DNA]</scope>
    <source>
        <strain evidence="8 9">CBS 12239</strain>
    </source>
</reference>
<name>A0AAD5FZG5_9ASCO</name>
<comment type="caution">
    <text evidence="8">The sequence shown here is derived from an EMBL/GenBank/DDBJ whole genome shotgun (WGS) entry which is preliminary data.</text>
</comment>
<dbReference type="Gene3D" id="1.10.10.60">
    <property type="entry name" value="Homeodomain-like"/>
    <property type="match status" value="2"/>
</dbReference>
<dbReference type="CDD" id="cd00167">
    <property type="entry name" value="SANT"/>
    <property type="match status" value="2"/>
</dbReference>
<evidence type="ECO:0000256" key="2">
    <source>
        <dbReference type="ARBA" id="ARBA00022737"/>
    </source>
</evidence>
<keyword evidence="4" id="KW-0539">Nucleus</keyword>
<proteinExistence type="predicted"/>
<evidence type="ECO:0000256" key="5">
    <source>
        <dbReference type="SAM" id="MobiDB-lite"/>
    </source>
</evidence>
<comment type="subcellular location">
    <subcellularLocation>
        <location evidence="1">Nucleus</location>
    </subcellularLocation>
</comment>
<dbReference type="GO" id="GO:0000976">
    <property type="term" value="F:transcription cis-regulatory region binding"/>
    <property type="evidence" value="ECO:0007669"/>
    <property type="project" value="TreeGrafter"/>
</dbReference>
<dbReference type="PANTHER" id="PTHR46380">
    <property type="entry name" value="CYCLIN-D-BINDING MYB-LIKE TRANSCRIPTION FACTOR 1"/>
    <property type="match status" value="1"/>
</dbReference>
<evidence type="ECO:0000259" key="7">
    <source>
        <dbReference type="PROSITE" id="PS51294"/>
    </source>
</evidence>
<feature type="region of interest" description="Disordered" evidence="5">
    <location>
        <begin position="1"/>
        <end position="85"/>
    </location>
</feature>
<dbReference type="GO" id="GO:0003700">
    <property type="term" value="F:DNA-binding transcription factor activity"/>
    <property type="evidence" value="ECO:0007669"/>
    <property type="project" value="TreeGrafter"/>
</dbReference>
<evidence type="ECO:0000259" key="6">
    <source>
        <dbReference type="PROSITE" id="PS50090"/>
    </source>
</evidence>
<dbReference type="PROSITE" id="PS50090">
    <property type="entry name" value="MYB_LIKE"/>
    <property type="match status" value="2"/>
</dbReference>
<gene>
    <name evidence="8" type="ORF">KGF57_001946</name>
</gene>
<feature type="compositionally biased region" description="Polar residues" evidence="5">
    <location>
        <begin position="36"/>
        <end position="47"/>
    </location>
</feature>
<dbReference type="AlphaFoldDB" id="A0AAD5FZG5"/>
<dbReference type="SUPFAM" id="SSF46689">
    <property type="entry name" value="Homeodomain-like"/>
    <property type="match status" value="2"/>
</dbReference>
<dbReference type="Pfam" id="PF13921">
    <property type="entry name" value="Myb_DNA-bind_6"/>
    <property type="match status" value="1"/>
</dbReference>
<dbReference type="EMBL" id="JAIHNG010000091">
    <property type="protein sequence ID" value="KAI5960475.1"/>
    <property type="molecule type" value="Genomic_DNA"/>
</dbReference>
<dbReference type="Pfam" id="PF00249">
    <property type="entry name" value="Myb_DNA-binding"/>
    <property type="match status" value="1"/>
</dbReference>
<accession>A0AAD5FZG5</accession>
<dbReference type="InterPro" id="IPR051651">
    <property type="entry name" value="DMTF1_DNA-bind_reg"/>
</dbReference>
<keyword evidence="2" id="KW-0677">Repeat</keyword>
<sequence>MEAQQDTPKPHSLRISKPKKRTKNHDQGRQSHRRLATSNVAKISSNKESSRTKKRRVDSSSYSHDSVTHESMIDLPNRTNFGSPTANQLERAEDIAMLQNGARVKVLSSEGGDSDQRDIQNDFSSSTSEKLSKRQQERLLTAANAMVEEEEMVPTYVGNEKLLPEGIANEKTSVTNVHENLARSPSIGVPSNGNSGHVGSPELPKHSYDGISDIDDLILKTSQTANKWFEEKIPKEKRGKPRPFVADEDAIIDYYLAGFCHFKKWDRNDLCNRIWTTDRTKDKFWKKVCKAIPYRTKSSIYKHIRRRYHIFDVRAKWSPEDDEKLRNLSVAHEGQWKTIGEILGRMPEDCRDRWRNYIKCGPGRTLQKWTSEEENKLIIIVNEMLHSIRSQGKGSEEKPESKINWTVVSERMDGKRSRIQCRYKWNSLNAKKNMIEAPKMSIATKLWLLQKVLKKYPNSLESIKWHKVMKSYEKSKPDYASWTRNEFEDYLSSLTQQQSGNFNFRDLLLNEINVLKSR</sequence>
<dbReference type="Proteomes" id="UP001204833">
    <property type="component" value="Unassembled WGS sequence"/>
</dbReference>
<dbReference type="InterPro" id="IPR009057">
    <property type="entry name" value="Homeodomain-like_sf"/>
</dbReference>
<protein>
    <recommendedName>
        <fullName evidence="10">DNA-binding protein REB1</fullName>
    </recommendedName>
</protein>
<evidence type="ECO:0000313" key="9">
    <source>
        <dbReference type="Proteomes" id="UP001204833"/>
    </source>
</evidence>
<feature type="compositionally biased region" description="Basic residues" evidence="5">
    <location>
        <begin position="11"/>
        <end position="23"/>
    </location>
</feature>
<feature type="domain" description="HTH myb-type" evidence="7">
    <location>
        <begin position="313"/>
        <end position="362"/>
    </location>
</feature>
<feature type="domain" description="Myb-like" evidence="6">
    <location>
        <begin position="314"/>
        <end position="358"/>
    </location>
</feature>
<keyword evidence="9" id="KW-1185">Reference proteome</keyword>
<feature type="domain" description="Myb-like" evidence="6">
    <location>
        <begin position="361"/>
        <end position="429"/>
    </location>
</feature>
<feature type="region of interest" description="Disordered" evidence="5">
    <location>
        <begin position="184"/>
        <end position="205"/>
    </location>
</feature>
<organism evidence="8 9">
    <name type="scientific">Candida theae</name>
    <dbReference type="NCBI Taxonomy" id="1198502"/>
    <lineage>
        <taxon>Eukaryota</taxon>
        <taxon>Fungi</taxon>
        <taxon>Dikarya</taxon>
        <taxon>Ascomycota</taxon>
        <taxon>Saccharomycotina</taxon>
        <taxon>Pichiomycetes</taxon>
        <taxon>Debaryomycetaceae</taxon>
        <taxon>Candida/Lodderomyces clade</taxon>
        <taxon>Candida</taxon>
    </lineage>
</organism>
<evidence type="ECO:0000256" key="4">
    <source>
        <dbReference type="ARBA" id="ARBA00023242"/>
    </source>
</evidence>
<dbReference type="SMART" id="SM00717">
    <property type="entry name" value="SANT"/>
    <property type="match status" value="3"/>
</dbReference>
<dbReference type="PANTHER" id="PTHR46380:SF2">
    <property type="entry name" value="CYCLIN-D-BINDING MYB-LIKE TRANSCRIPTION FACTOR 1"/>
    <property type="match status" value="1"/>
</dbReference>
<dbReference type="Pfam" id="PF21559">
    <property type="entry name" value="Reb1_MybAD"/>
    <property type="match status" value="1"/>
</dbReference>
<dbReference type="GeneID" id="76150005"/>
<evidence type="ECO:0000256" key="3">
    <source>
        <dbReference type="ARBA" id="ARBA00023125"/>
    </source>
</evidence>
<dbReference type="GO" id="GO:0005634">
    <property type="term" value="C:nucleus"/>
    <property type="evidence" value="ECO:0007669"/>
    <property type="project" value="UniProtKB-SubCell"/>
</dbReference>
<evidence type="ECO:0008006" key="10">
    <source>
        <dbReference type="Google" id="ProtNLM"/>
    </source>
</evidence>
<evidence type="ECO:0000256" key="1">
    <source>
        <dbReference type="ARBA" id="ARBA00004123"/>
    </source>
</evidence>
<dbReference type="InterPro" id="IPR049260">
    <property type="entry name" value="REB1_MybAD"/>
</dbReference>
<keyword evidence="3" id="KW-0238">DNA-binding</keyword>
<dbReference type="InterPro" id="IPR017930">
    <property type="entry name" value="Myb_dom"/>
</dbReference>